<dbReference type="Gene3D" id="3.30.200.20">
    <property type="entry name" value="Phosphorylase Kinase, domain 1"/>
    <property type="match status" value="2"/>
</dbReference>
<comment type="caution">
    <text evidence="2">The sequence shown here is derived from an EMBL/GenBank/DDBJ whole genome shotgun (WGS) entry which is preliminary data.</text>
</comment>
<dbReference type="SUPFAM" id="SSF56112">
    <property type="entry name" value="Protein kinase-like (PK-like)"/>
    <property type="match status" value="1"/>
</dbReference>
<reference evidence="2 3" key="1">
    <citation type="submission" date="2024-01" db="EMBL/GenBank/DDBJ databases">
        <title>Genome assemblies of Stephania.</title>
        <authorList>
            <person name="Yang L."/>
        </authorList>
    </citation>
    <scope>NUCLEOTIDE SEQUENCE [LARGE SCALE GENOMIC DNA]</scope>
    <source>
        <strain evidence="2">YNDBR</strain>
        <tissue evidence="2">Leaf</tissue>
    </source>
</reference>
<dbReference type="InterPro" id="IPR011009">
    <property type="entry name" value="Kinase-like_dom_sf"/>
</dbReference>
<dbReference type="Proteomes" id="UP001420932">
    <property type="component" value="Unassembled WGS sequence"/>
</dbReference>
<protein>
    <submittedName>
        <fullName evidence="2">Uncharacterized protein</fullName>
    </submittedName>
</protein>
<gene>
    <name evidence="2" type="ORF">Syun_021386</name>
</gene>
<sequence length="177" mass="19212">MQFDFSTKLTSNKNEPSHINKNLTGGIWDADLPLFSLASVSAATHNFSSANELGQGGFGPVYKNYADGYPSTVLYINGLGAAWRVADIFKGSTIVIFGLGTIGLLVNVNVYWLHLPPRPVTCASEGVFTLVPLSDVMGSKTKIFIVLEFVTGGELFDKIGVYHLDLKIPLQLLLVYL</sequence>
<accession>A0AAP0IFJ1</accession>
<keyword evidence="3" id="KW-1185">Reference proteome</keyword>
<dbReference type="AlphaFoldDB" id="A0AAP0IFJ1"/>
<organism evidence="2 3">
    <name type="scientific">Stephania yunnanensis</name>
    <dbReference type="NCBI Taxonomy" id="152371"/>
    <lineage>
        <taxon>Eukaryota</taxon>
        <taxon>Viridiplantae</taxon>
        <taxon>Streptophyta</taxon>
        <taxon>Embryophyta</taxon>
        <taxon>Tracheophyta</taxon>
        <taxon>Spermatophyta</taxon>
        <taxon>Magnoliopsida</taxon>
        <taxon>Ranunculales</taxon>
        <taxon>Menispermaceae</taxon>
        <taxon>Menispermoideae</taxon>
        <taxon>Cissampelideae</taxon>
        <taxon>Stephania</taxon>
    </lineage>
</organism>
<evidence type="ECO:0000256" key="1">
    <source>
        <dbReference type="SAM" id="Phobius"/>
    </source>
</evidence>
<feature type="transmembrane region" description="Helical" evidence="1">
    <location>
        <begin position="94"/>
        <end position="114"/>
    </location>
</feature>
<evidence type="ECO:0000313" key="2">
    <source>
        <dbReference type="EMBL" id="KAK9114589.1"/>
    </source>
</evidence>
<evidence type="ECO:0000313" key="3">
    <source>
        <dbReference type="Proteomes" id="UP001420932"/>
    </source>
</evidence>
<keyword evidence="1" id="KW-1133">Transmembrane helix</keyword>
<keyword evidence="1" id="KW-0472">Membrane</keyword>
<dbReference type="EMBL" id="JBBNAF010000009">
    <property type="protein sequence ID" value="KAK9114589.1"/>
    <property type="molecule type" value="Genomic_DNA"/>
</dbReference>
<proteinExistence type="predicted"/>
<name>A0AAP0IFJ1_9MAGN</name>
<keyword evidence="1" id="KW-0812">Transmembrane</keyword>
<dbReference type="Gene3D" id="3.40.50.720">
    <property type="entry name" value="NAD(P)-binding Rossmann-like Domain"/>
    <property type="match status" value="1"/>
</dbReference>